<dbReference type="AlphaFoldDB" id="A0A0A9AIR1"/>
<sequence>MEANILYCTQLSIDCAQPVLACFDGGGKVHPCVYGAGQWRLVKCMQ</sequence>
<evidence type="ECO:0000313" key="1">
    <source>
        <dbReference type="EMBL" id="JAD49748.1"/>
    </source>
</evidence>
<reference evidence="1" key="2">
    <citation type="journal article" date="2015" name="Data Brief">
        <title>Shoot transcriptome of the giant reed, Arundo donax.</title>
        <authorList>
            <person name="Barrero R.A."/>
            <person name="Guerrero F.D."/>
            <person name="Moolhuijzen P."/>
            <person name="Goolsby J.A."/>
            <person name="Tidwell J."/>
            <person name="Bellgard S.E."/>
            <person name="Bellgard M.I."/>
        </authorList>
    </citation>
    <scope>NUCLEOTIDE SEQUENCE</scope>
    <source>
        <tissue evidence="1">Shoot tissue taken approximately 20 cm above the soil surface</tissue>
    </source>
</reference>
<proteinExistence type="predicted"/>
<reference evidence="1" key="1">
    <citation type="submission" date="2014-09" db="EMBL/GenBank/DDBJ databases">
        <authorList>
            <person name="Magalhaes I.L.F."/>
            <person name="Oliveira U."/>
            <person name="Santos F.R."/>
            <person name="Vidigal T.H.D.A."/>
            <person name="Brescovit A.D."/>
            <person name="Santos A.J."/>
        </authorList>
    </citation>
    <scope>NUCLEOTIDE SEQUENCE</scope>
    <source>
        <tissue evidence="1">Shoot tissue taken approximately 20 cm above the soil surface</tissue>
    </source>
</reference>
<dbReference type="EMBL" id="GBRH01248147">
    <property type="protein sequence ID" value="JAD49748.1"/>
    <property type="molecule type" value="Transcribed_RNA"/>
</dbReference>
<accession>A0A0A9AIR1</accession>
<name>A0A0A9AIR1_ARUDO</name>
<organism evidence="1">
    <name type="scientific">Arundo donax</name>
    <name type="common">Giant reed</name>
    <name type="synonym">Donax arundinaceus</name>
    <dbReference type="NCBI Taxonomy" id="35708"/>
    <lineage>
        <taxon>Eukaryota</taxon>
        <taxon>Viridiplantae</taxon>
        <taxon>Streptophyta</taxon>
        <taxon>Embryophyta</taxon>
        <taxon>Tracheophyta</taxon>
        <taxon>Spermatophyta</taxon>
        <taxon>Magnoliopsida</taxon>
        <taxon>Liliopsida</taxon>
        <taxon>Poales</taxon>
        <taxon>Poaceae</taxon>
        <taxon>PACMAD clade</taxon>
        <taxon>Arundinoideae</taxon>
        <taxon>Arundineae</taxon>
        <taxon>Arundo</taxon>
    </lineage>
</organism>
<protein>
    <submittedName>
        <fullName evidence="1">Uncharacterized protein</fullName>
    </submittedName>
</protein>